<evidence type="ECO:0000256" key="1">
    <source>
        <dbReference type="SAM" id="SignalP"/>
    </source>
</evidence>
<accession>A0ABD1ZJE7</accession>
<dbReference type="AlphaFoldDB" id="A0ABD1ZJE7"/>
<feature type="chain" id="PRO_5044777615" description="GH18 domain-containing protein" evidence="1">
    <location>
        <begin position="23"/>
        <end position="273"/>
    </location>
</feature>
<evidence type="ECO:0000313" key="2">
    <source>
        <dbReference type="EMBL" id="KAL2651026.1"/>
    </source>
</evidence>
<dbReference type="InterPro" id="IPR021986">
    <property type="entry name" value="Spherulin4"/>
</dbReference>
<protein>
    <recommendedName>
        <fullName evidence="4">GH18 domain-containing protein</fullName>
    </recommendedName>
</protein>
<dbReference type="PANTHER" id="PTHR35040:SF9">
    <property type="entry name" value="4-LIKE CELL SURFACE PROTEIN, PUTATIVE (AFU_ORTHOLOGUE AFUA_4G14080)-RELATED"/>
    <property type="match status" value="1"/>
</dbReference>
<evidence type="ECO:0008006" key="4">
    <source>
        <dbReference type="Google" id="ProtNLM"/>
    </source>
</evidence>
<dbReference type="EMBL" id="JBHFFA010000001">
    <property type="protein sequence ID" value="KAL2651026.1"/>
    <property type="molecule type" value="Genomic_DNA"/>
</dbReference>
<gene>
    <name evidence="2" type="ORF">R1flu_019154</name>
</gene>
<feature type="signal peptide" evidence="1">
    <location>
        <begin position="1"/>
        <end position="22"/>
    </location>
</feature>
<reference evidence="2 3" key="1">
    <citation type="submission" date="2024-09" db="EMBL/GenBank/DDBJ databases">
        <title>Chromosome-scale assembly of Riccia fluitans.</title>
        <authorList>
            <person name="Paukszto L."/>
            <person name="Sawicki J."/>
            <person name="Karawczyk K."/>
            <person name="Piernik-Szablinska J."/>
            <person name="Szczecinska M."/>
            <person name="Mazdziarz M."/>
        </authorList>
    </citation>
    <scope>NUCLEOTIDE SEQUENCE [LARGE SCALE GENOMIC DNA]</scope>
    <source>
        <strain evidence="2">Rf_01</strain>
        <tissue evidence="2">Aerial parts of the thallus</tissue>
    </source>
</reference>
<name>A0ABD1ZJE7_9MARC</name>
<organism evidence="2 3">
    <name type="scientific">Riccia fluitans</name>
    <dbReference type="NCBI Taxonomy" id="41844"/>
    <lineage>
        <taxon>Eukaryota</taxon>
        <taxon>Viridiplantae</taxon>
        <taxon>Streptophyta</taxon>
        <taxon>Embryophyta</taxon>
        <taxon>Marchantiophyta</taxon>
        <taxon>Marchantiopsida</taxon>
        <taxon>Marchantiidae</taxon>
        <taxon>Marchantiales</taxon>
        <taxon>Ricciaceae</taxon>
        <taxon>Riccia</taxon>
    </lineage>
</organism>
<dbReference type="PANTHER" id="PTHR35040">
    <property type="match status" value="1"/>
</dbReference>
<keyword evidence="3" id="KW-1185">Reference proteome</keyword>
<proteinExistence type="predicted"/>
<evidence type="ECO:0000313" key="3">
    <source>
        <dbReference type="Proteomes" id="UP001605036"/>
    </source>
</evidence>
<comment type="caution">
    <text evidence="2">The sequence shown here is derived from an EMBL/GenBank/DDBJ whole genome shotgun (WGS) entry which is preliminary data.</text>
</comment>
<dbReference type="Pfam" id="PF12138">
    <property type="entry name" value="Spherulin4"/>
    <property type="match status" value="1"/>
</dbReference>
<sequence>MAMAWMMIHLALGLVLIHTAAAACPPAFTQYITAPSYVNPCSIDNSACAWYSFSNGADTVIVNPASGPGTAVDSNYASLVNTIRAREPSGATFITSILGYVATTYGAKSLTAAKAEIDKYNTFYKVDGIFFDEVSTDCAKTSYYATLVQYVQSHTKSPSGQDYTILNWGTNGPECFLKTTPSADNFVTFEGNYSQYQSYAPLSYMTSYAPARWYNIVYNVTQANVVSTVLKSKYNRAGWVYVTNDDSPNPFDTAPKPYTTYWQAEVNKVARTC</sequence>
<keyword evidence="1" id="KW-0732">Signal</keyword>
<dbReference type="Proteomes" id="UP001605036">
    <property type="component" value="Unassembled WGS sequence"/>
</dbReference>